<organism evidence="2">
    <name type="scientific">Tetraselmis sp. GSL018</name>
    <dbReference type="NCBI Taxonomy" id="582737"/>
    <lineage>
        <taxon>Eukaryota</taxon>
        <taxon>Viridiplantae</taxon>
        <taxon>Chlorophyta</taxon>
        <taxon>core chlorophytes</taxon>
        <taxon>Chlorodendrophyceae</taxon>
        <taxon>Chlorodendrales</taxon>
        <taxon>Chlorodendraceae</taxon>
        <taxon>Tetraselmis</taxon>
    </lineage>
</organism>
<evidence type="ECO:0000313" key="2">
    <source>
        <dbReference type="EMBL" id="JAC69244.1"/>
    </source>
</evidence>
<feature type="region of interest" description="Disordered" evidence="1">
    <location>
        <begin position="70"/>
        <end position="92"/>
    </location>
</feature>
<sequence length="140" mass="14045">MRLPRLKGRLQPRHLGQACQPGQPRVHPTRPMPAHRPRGSASAEPLRAPPTAPGWGAALGELSWSAGGRLGNPGLSIGSRSPASSSANSGGALGKLGLSIGSRLSATAAASSAGSLWKAVFGIGLGPSLRPLQTRAVGPG</sequence>
<name>A0A061REM8_9CHLO</name>
<feature type="compositionally biased region" description="Low complexity" evidence="1">
    <location>
        <begin position="74"/>
        <end position="92"/>
    </location>
</feature>
<reference evidence="2" key="1">
    <citation type="submission" date="2014-05" db="EMBL/GenBank/DDBJ databases">
        <title>The transcriptome of the halophilic microalga Tetraselmis sp. GSL018 isolated from the Great Salt Lake, Utah.</title>
        <authorList>
            <person name="Jinkerson R.E."/>
            <person name="D'Adamo S."/>
            <person name="Posewitz M.C."/>
        </authorList>
    </citation>
    <scope>NUCLEOTIDE SEQUENCE</scope>
    <source>
        <strain evidence="2">GSL018</strain>
    </source>
</reference>
<protein>
    <submittedName>
        <fullName evidence="2">Uncharacterized protein</fullName>
    </submittedName>
</protein>
<gene>
    <name evidence="2" type="ORF">TSPGSL018_6837</name>
</gene>
<feature type="non-terminal residue" evidence="2">
    <location>
        <position position="140"/>
    </location>
</feature>
<proteinExistence type="predicted"/>
<feature type="compositionally biased region" description="Basic residues" evidence="1">
    <location>
        <begin position="1"/>
        <end position="12"/>
    </location>
</feature>
<evidence type="ECO:0000256" key="1">
    <source>
        <dbReference type="SAM" id="MobiDB-lite"/>
    </source>
</evidence>
<feature type="region of interest" description="Disordered" evidence="1">
    <location>
        <begin position="1"/>
        <end position="55"/>
    </location>
</feature>
<accession>A0A061REM8</accession>
<dbReference type="AlphaFoldDB" id="A0A061REM8"/>
<dbReference type="EMBL" id="GBEZ01017062">
    <property type="protein sequence ID" value="JAC69244.1"/>
    <property type="molecule type" value="Transcribed_RNA"/>
</dbReference>